<reference evidence="1" key="1">
    <citation type="submission" date="2021-06" db="EMBL/GenBank/DDBJ databases">
        <authorList>
            <person name="Kallberg Y."/>
            <person name="Tangrot J."/>
            <person name="Rosling A."/>
        </authorList>
    </citation>
    <scope>NUCLEOTIDE SEQUENCE</scope>
    <source>
        <strain evidence="1">FL130A</strain>
    </source>
</reference>
<name>A0A9N9GJW1_9GLOM</name>
<sequence>MKITTPQSSEFPKGYKFKLIAYNIENQSELVLIDNHHAETERLFLQLAQEKFASVKEIFTHLEKAVKTGQKHIQPKNVSIANDLAVISRILSKTRLELFSVVLANCKVIKLKKTNQEIKPIALYDQIVISYPEKSNEHLEIEANYDKELEQLAAQKTFTNISQHHRRKETDPSELLKKIDLLGEELMKQDIRISIVTGLIEKHPYPTCCEAEKQRLGEVNKEIENRVN</sequence>
<organism evidence="1 2">
    <name type="scientific">Ambispora leptoticha</name>
    <dbReference type="NCBI Taxonomy" id="144679"/>
    <lineage>
        <taxon>Eukaryota</taxon>
        <taxon>Fungi</taxon>
        <taxon>Fungi incertae sedis</taxon>
        <taxon>Mucoromycota</taxon>
        <taxon>Glomeromycotina</taxon>
        <taxon>Glomeromycetes</taxon>
        <taxon>Archaeosporales</taxon>
        <taxon>Ambisporaceae</taxon>
        <taxon>Ambispora</taxon>
    </lineage>
</organism>
<gene>
    <name evidence="1" type="ORF">ALEPTO_LOCUS8672</name>
</gene>
<dbReference type="OrthoDB" id="10503733at2759"/>
<keyword evidence="2" id="KW-1185">Reference proteome</keyword>
<accession>A0A9N9GJW1</accession>
<comment type="caution">
    <text evidence="1">The sequence shown here is derived from an EMBL/GenBank/DDBJ whole genome shotgun (WGS) entry which is preliminary data.</text>
</comment>
<protein>
    <submittedName>
        <fullName evidence="1">7652_t:CDS:1</fullName>
    </submittedName>
</protein>
<dbReference type="EMBL" id="CAJVPS010005303">
    <property type="protein sequence ID" value="CAG8613687.1"/>
    <property type="molecule type" value="Genomic_DNA"/>
</dbReference>
<dbReference type="AlphaFoldDB" id="A0A9N9GJW1"/>
<feature type="non-terminal residue" evidence="1">
    <location>
        <position position="228"/>
    </location>
</feature>
<evidence type="ECO:0000313" key="2">
    <source>
        <dbReference type="Proteomes" id="UP000789508"/>
    </source>
</evidence>
<evidence type="ECO:0000313" key="1">
    <source>
        <dbReference type="EMBL" id="CAG8613687.1"/>
    </source>
</evidence>
<proteinExistence type="predicted"/>
<dbReference type="Proteomes" id="UP000789508">
    <property type="component" value="Unassembled WGS sequence"/>
</dbReference>